<dbReference type="EMBL" id="CP116805">
    <property type="protein sequence ID" value="WCL53208.1"/>
    <property type="molecule type" value="Genomic_DNA"/>
</dbReference>
<dbReference type="Proteomes" id="UP001217500">
    <property type="component" value="Chromosome"/>
</dbReference>
<gene>
    <name evidence="2" type="ORF">PH603_11750</name>
</gene>
<keyword evidence="1" id="KW-0732">Signal</keyword>
<sequence>MLRTFKTLLAGFCLLAVAALPLAAGEQQGPLSPLAVVKGDGARIEFQVETATDDMSRAEGLMFRTHLAPDHGMLFIFEEPVRAQFWMRNTLIPLDMLFIRTDGRVANIIANAEPETDDPRPSKGRVIGVLELAGGRAAELGIKPGDRILHDLIAAGE</sequence>
<keyword evidence="3" id="KW-1185">Reference proteome</keyword>
<dbReference type="InterPro" id="IPR038695">
    <property type="entry name" value="Saro_0823-like_sf"/>
</dbReference>
<dbReference type="RefSeq" id="WP_289502720.1">
    <property type="nucleotide sequence ID" value="NZ_CP116805.1"/>
</dbReference>
<dbReference type="Pfam" id="PF02643">
    <property type="entry name" value="DUF192"/>
    <property type="match status" value="1"/>
</dbReference>
<dbReference type="KEGG" id="gso:PH603_11750"/>
<dbReference type="InterPro" id="IPR003795">
    <property type="entry name" value="DUF192"/>
</dbReference>
<dbReference type="PANTHER" id="PTHR37953:SF1">
    <property type="entry name" value="UPF0127 PROTEIN MJ1496"/>
    <property type="match status" value="1"/>
</dbReference>
<dbReference type="Gene3D" id="2.60.120.1140">
    <property type="entry name" value="Protein of unknown function DUF192"/>
    <property type="match status" value="1"/>
</dbReference>
<protein>
    <submittedName>
        <fullName evidence="2">DUF192 domain-containing protein</fullName>
    </submittedName>
</protein>
<evidence type="ECO:0000313" key="3">
    <source>
        <dbReference type="Proteomes" id="UP001217500"/>
    </source>
</evidence>
<organism evidence="2 3">
    <name type="scientific">Gimibacter soli</name>
    <dbReference type="NCBI Taxonomy" id="3024400"/>
    <lineage>
        <taxon>Bacteria</taxon>
        <taxon>Pseudomonadati</taxon>
        <taxon>Pseudomonadota</taxon>
        <taxon>Alphaproteobacteria</taxon>
        <taxon>Kordiimonadales</taxon>
        <taxon>Temperatibacteraceae</taxon>
        <taxon>Gimibacter</taxon>
    </lineage>
</organism>
<name>A0AAE9XTQ9_9PROT</name>
<dbReference type="PANTHER" id="PTHR37953">
    <property type="entry name" value="UPF0127 PROTEIN MJ1496"/>
    <property type="match status" value="1"/>
</dbReference>
<proteinExistence type="predicted"/>
<accession>A0AAE9XTQ9</accession>
<evidence type="ECO:0000256" key="1">
    <source>
        <dbReference type="SAM" id="SignalP"/>
    </source>
</evidence>
<evidence type="ECO:0000313" key="2">
    <source>
        <dbReference type="EMBL" id="WCL53208.1"/>
    </source>
</evidence>
<feature type="chain" id="PRO_5041962972" evidence="1">
    <location>
        <begin position="24"/>
        <end position="157"/>
    </location>
</feature>
<feature type="signal peptide" evidence="1">
    <location>
        <begin position="1"/>
        <end position="23"/>
    </location>
</feature>
<reference evidence="2" key="1">
    <citation type="submission" date="2023-01" db="EMBL/GenBank/DDBJ databases">
        <title>The genome sequence of Kordiimonadaceae bacterium 6D33.</title>
        <authorList>
            <person name="Liu Y."/>
        </authorList>
    </citation>
    <scope>NUCLEOTIDE SEQUENCE</scope>
    <source>
        <strain evidence="2">6D33</strain>
    </source>
</reference>
<dbReference type="AlphaFoldDB" id="A0AAE9XTQ9"/>